<dbReference type="AlphaFoldDB" id="A0A812M8U9"/>
<dbReference type="EMBL" id="CAJNDS010001424">
    <property type="protein sequence ID" value="CAE7259046.1"/>
    <property type="molecule type" value="Genomic_DNA"/>
</dbReference>
<evidence type="ECO:0000256" key="5">
    <source>
        <dbReference type="ARBA" id="ARBA00023136"/>
    </source>
</evidence>
<organism evidence="8 9">
    <name type="scientific">Symbiodinium natans</name>
    <dbReference type="NCBI Taxonomy" id="878477"/>
    <lineage>
        <taxon>Eukaryota</taxon>
        <taxon>Sar</taxon>
        <taxon>Alveolata</taxon>
        <taxon>Dinophyceae</taxon>
        <taxon>Suessiales</taxon>
        <taxon>Symbiodiniaceae</taxon>
        <taxon>Symbiodinium</taxon>
    </lineage>
</organism>
<dbReference type="SUPFAM" id="SSF81324">
    <property type="entry name" value="Voltage-gated potassium channels"/>
    <property type="match status" value="1"/>
</dbReference>
<dbReference type="Pfam" id="PF00520">
    <property type="entry name" value="Ion_trans"/>
    <property type="match status" value="1"/>
</dbReference>
<feature type="domain" description="Ion transport" evidence="7">
    <location>
        <begin position="17"/>
        <end position="161"/>
    </location>
</feature>
<dbReference type="PANTHER" id="PTHR10037">
    <property type="entry name" value="VOLTAGE-GATED CATION CHANNEL CALCIUM AND SODIUM"/>
    <property type="match status" value="1"/>
</dbReference>
<dbReference type="GO" id="GO:0001518">
    <property type="term" value="C:voltage-gated sodium channel complex"/>
    <property type="evidence" value="ECO:0007669"/>
    <property type="project" value="TreeGrafter"/>
</dbReference>
<name>A0A812M8U9_9DINO</name>
<keyword evidence="4 6" id="KW-1133">Transmembrane helix</keyword>
<keyword evidence="3" id="KW-0106">Calcium</keyword>
<dbReference type="PROSITE" id="PS00018">
    <property type="entry name" value="EF_HAND_1"/>
    <property type="match status" value="1"/>
</dbReference>
<keyword evidence="5 6" id="KW-0472">Membrane</keyword>
<dbReference type="Gene3D" id="1.10.287.70">
    <property type="match status" value="1"/>
</dbReference>
<keyword evidence="9" id="KW-1185">Reference proteome</keyword>
<reference evidence="8" key="1">
    <citation type="submission" date="2021-02" db="EMBL/GenBank/DDBJ databases">
        <authorList>
            <person name="Dougan E. K."/>
            <person name="Rhodes N."/>
            <person name="Thang M."/>
            <person name="Chan C."/>
        </authorList>
    </citation>
    <scope>NUCLEOTIDE SEQUENCE</scope>
</reference>
<evidence type="ECO:0000313" key="8">
    <source>
        <dbReference type="EMBL" id="CAE7259046.1"/>
    </source>
</evidence>
<dbReference type="Proteomes" id="UP000604046">
    <property type="component" value="Unassembled WGS sequence"/>
</dbReference>
<dbReference type="Gene3D" id="1.10.238.10">
    <property type="entry name" value="EF-hand"/>
    <property type="match status" value="1"/>
</dbReference>
<accession>A0A812M8U9</accession>
<evidence type="ECO:0000256" key="1">
    <source>
        <dbReference type="ARBA" id="ARBA00004141"/>
    </source>
</evidence>
<evidence type="ECO:0000256" key="6">
    <source>
        <dbReference type="SAM" id="Phobius"/>
    </source>
</evidence>
<gene>
    <name evidence="8" type="primary">NaCP60E</name>
    <name evidence="8" type="ORF">SNAT2548_LOCUS13494</name>
</gene>
<evidence type="ECO:0000256" key="3">
    <source>
        <dbReference type="ARBA" id="ARBA00022837"/>
    </source>
</evidence>
<dbReference type="InterPro" id="IPR011992">
    <property type="entry name" value="EF-hand-dom_pair"/>
</dbReference>
<sequence length="323" mass="36372">MLEDNSLDSITGLSTLKAMRIIRLTRVLKTAHFIRIFRFIMALRMLVQSIMHTVKALFWAFLLLTLIVYVFAILFSQAVYDYISDPTNPPLPDVAQEAANRYFRSLVRSMMALFMSIAGGVSWEEVINPLSYVSGFWEALFLFFILFSYLAVLNVVTAVFCHAAIESAQKDHATVVQNMLDNKEQHLQKLKSLFEKIGDRAAGGITFGMFEEKITSPAVRDYFETLGLDVWDPWAFFKLLDVDGGGVVELEEFFLGCLRFSGEATAMEVGKLAADQRWLIKSQGNFQKLVEAELLQTKELLAIVSQAMLNATAKDGQLCSTEL</sequence>
<dbReference type="PANTHER" id="PTHR10037:SF62">
    <property type="entry name" value="SODIUM CHANNEL PROTEIN 60E"/>
    <property type="match status" value="1"/>
</dbReference>
<comment type="caution">
    <text evidence="8">The sequence shown here is derived from an EMBL/GenBank/DDBJ whole genome shotgun (WGS) entry which is preliminary data.</text>
</comment>
<dbReference type="InterPro" id="IPR005821">
    <property type="entry name" value="Ion_trans_dom"/>
</dbReference>
<dbReference type="InterPro" id="IPR043203">
    <property type="entry name" value="VGCC_Ca_Na"/>
</dbReference>
<feature type="transmembrane region" description="Helical" evidence="6">
    <location>
        <begin position="57"/>
        <end position="75"/>
    </location>
</feature>
<evidence type="ECO:0000259" key="7">
    <source>
        <dbReference type="Pfam" id="PF00520"/>
    </source>
</evidence>
<keyword evidence="2 6" id="KW-0812">Transmembrane</keyword>
<dbReference type="SUPFAM" id="SSF47473">
    <property type="entry name" value="EF-hand"/>
    <property type="match status" value="1"/>
</dbReference>
<proteinExistence type="predicted"/>
<evidence type="ECO:0000256" key="2">
    <source>
        <dbReference type="ARBA" id="ARBA00022692"/>
    </source>
</evidence>
<dbReference type="InterPro" id="IPR018247">
    <property type="entry name" value="EF_Hand_1_Ca_BS"/>
</dbReference>
<feature type="transmembrane region" description="Helical" evidence="6">
    <location>
        <begin position="135"/>
        <end position="160"/>
    </location>
</feature>
<protein>
    <submittedName>
        <fullName evidence="8">NaCP60E protein</fullName>
    </submittedName>
</protein>
<dbReference type="GO" id="GO:0005248">
    <property type="term" value="F:voltage-gated sodium channel activity"/>
    <property type="evidence" value="ECO:0007669"/>
    <property type="project" value="TreeGrafter"/>
</dbReference>
<comment type="subcellular location">
    <subcellularLocation>
        <location evidence="1">Membrane</location>
        <topology evidence="1">Multi-pass membrane protein</topology>
    </subcellularLocation>
</comment>
<evidence type="ECO:0000313" key="9">
    <source>
        <dbReference type="Proteomes" id="UP000604046"/>
    </source>
</evidence>
<dbReference type="OrthoDB" id="415441at2759"/>
<evidence type="ECO:0000256" key="4">
    <source>
        <dbReference type="ARBA" id="ARBA00022989"/>
    </source>
</evidence>